<proteinExistence type="predicted"/>
<dbReference type="AlphaFoldDB" id="A0A8T0UZB5"/>
<comment type="caution">
    <text evidence="2">The sequence shown here is derived from an EMBL/GenBank/DDBJ whole genome shotgun (WGS) entry which is preliminary data.</text>
</comment>
<name>A0A8T0UZB5_PANVG</name>
<dbReference type="Proteomes" id="UP000823388">
    <property type="component" value="Chromosome 3K"/>
</dbReference>
<organism evidence="2 3">
    <name type="scientific">Panicum virgatum</name>
    <name type="common">Blackwell switchgrass</name>
    <dbReference type="NCBI Taxonomy" id="38727"/>
    <lineage>
        <taxon>Eukaryota</taxon>
        <taxon>Viridiplantae</taxon>
        <taxon>Streptophyta</taxon>
        <taxon>Embryophyta</taxon>
        <taxon>Tracheophyta</taxon>
        <taxon>Spermatophyta</taxon>
        <taxon>Magnoliopsida</taxon>
        <taxon>Liliopsida</taxon>
        <taxon>Poales</taxon>
        <taxon>Poaceae</taxon>
        <taxon>PACMAD clade</taxon>
        <taxon>Panicoideae</taxon>
        <taxon>Panicodae</taxon>
        <taxon>Paniceae</taxon>
        <taxon>Panicinae</taxon>
        <taxon>Panicum</taxon>
        <taxon>Panicum sect. Hiantes</taxon>
    </lineage>
</organism>
<sequence>MNMETNQNTFRRIPSVYDVKESSCAIPAPFLSRKERAADRSDPREEEERSGRRSNQSETAELRLRPDQFRAALERIDQSSVRRVPATVRPHHSSSPVAAGSHQTGTGRPESLNQRRTNGTCISGLLSYGGSRSSSRDAVLTSSCRRRPLLLGASSCSFLGFLALIQNCRPASGFHPVLGSFLNDLSLVHEP</sequence>
<reference evidence="2" key="1">
    <citation type="submission" date="2020-05" db="EMBL/GenBank/DDBJ databases">
        <title>WGS assembly of Panicum virgatum.</title>
        <authorList>
            <person name="Lovell J.T."/>
            <person name="Jenkins J."/>
            <person name="Shu S."/>
            <person name="Juenger T.E."/>
            <person name="Schmutz J."/>
        </authorList>
    </citation>
    <scope>NUCLEOTIDE SEQUENCE</scope>
    <source>
        <strain evidence="2">AP13</strain>
    </source>
</reference>
<accession>A0A8T0UZB5</accession>
<evidence type="ECO:0000313" key="3">
    <source>
        <dbReference type="Proteomes" id="UP000823388"/>
    </source>
</evidence>
<keyword evidence="3" id="KW-1185">Reference proteome</keyword>
<gene>
    <name evidence="2" type="ORF">PVAP13_3KG277227</name>
</gene>
<evidence type="ECO:0000313" key="2">
    <source>
        <dbReference type="EMBL" id="KAG2626043.1"/>
    </source>
</evidence>
<dbReference type="EMBL" id="CM029041">
    <property type="protein sequence ID" value="KAG2626043.1"/>
    <property type="molecule type" value="Genomic_DNA"/>
</dbReference>
<feature type="compositionally biased region" description="Basic and acidic residues" evidence="1">
    <location>
        <begin position="32"/>
        <end position="51"/>
    </location>
</feature>
<feature type="region of interest" description="Disordered" evidence="1">
    <location>
        <begin position="27"/>
        <end position="117"/>
    </location>
</feature>
<feature type="compositionally biased region" description="Basic and acidic residues" evidence="1">
    <location>
        <begin position="60"/>
        <end position="77"/>
    </location>
</feature>
<evidence type="ECO:0000256" key="1">
    <source>
        <dbReference type="SAM" id="MobiDB-lite"/>
    </source>
</evidence>
<feature type="compositionally biased region" description="Polar residues" evidence="1">
    <location>
        <begin position="93"/>
        <end position="117"/>
    </location>
</feature>
<protein>
    <submittedName>
        <fullName evidence="2">Uncharacterized protein</fullName>
    </submittedName>
</protein>